<dbReference type="Proteomes" id="UP000494165">
    <property type="component" value="Unassembled WGS sequence"/>
</dbReference>
<comment type="caution">
    <text evidence="3">The sequence shown here is derived from an EMBL/GenBank/DDBJ whole genome shotgun (WGS) entry which is preliminary data.</text>
</comment>
<evidence type="ECO:0008006" key="5">
    <source>
        <dbReference type="Google" id="ProtNLM"/>
    </source>
</evidence>
<reference evidence="3 4" key="1">
    <citation type="submission" date="2020-04" db="EMBL/GenBank/DDBJ databases">
        <authorList>
            <person name="Alioto T."/>
            <person name="Alioto T."/>
            <person name="Gomez Garrido J."/>
        </authorList>
    </citation>
    <scope>NUCLEOTIDE SEQUENCE [LARGE SCALE GENOMIC DNA]</scope>
</reference>
<evidence type="ECO:0000313" key="3">
    <source>
        <dbReference type="EMBL" id="CAB3381673.1"/>
    </source>
</evidence>
<dbReference type="Gene3D" id="3.10.100.10">
    <property type="entry name" value="Mannose-Binding Protein A, subunit A"/>
    <property type="match status" value="1"/>
</dbReference>
<protein>
    <recommendedName>
        <fullName evidence="5">C-type lectin domain-containing protein</fullName>
    </recommendedName>
</protein>
<keyword evidence="2" id="KW-0732">Signal</keyword>
<feature type="chain" id="PRO_5035783747" description="C-type lectin domain-containing protein" evidence="2">
    <location>
        <begin position="21"/>
        <end position="464"/>
    </location>
</feature>
<gene>
    <name evidence="3" type="ORF">CLODIP_2_CD05976</name>
</gene>
<dbReference type="SUPFAM" id="SSF56436">
    <property type="entry name" value="C-type lectin-like"/>
    <property type="match status" value="1"/>
</dbReference>
<evidence type="ECO:0000313" key="4">
    <source>
        <dbReference type="Proteomes" id="UP000494165"/>
    </source>
</evidence>
<feature type="compositionally biased region" description="Basic residues" evidence="1">
    <location>
        <begin position="441"/>
        <end position="456"/>
    </location>
</feature>
<organism evidence="3 4">
    <name type="scientific">Cloeon dipterum</name>
    <dbReference type="NCBI Taxonomy" id="197152"/>
    <lineage>
        <taxon>Eukaryota</taxon>
        <taxon>Metazoa</taxon>
        <taxon>Ecdysozoa</taxon>
        <taxon>Arthropoda</taxon>
        <taxon>Hexapoda</taxon>
        <taxon>Insecta</taxon>
        <taxon>Pterygota</taxon>
        <taxon>Palaeoptera</taxon>
        <taxon>Ephemeroptera</taxon>
        <taxon>Pisciforma</taxon>
        <taxon>Baetidae</taxon>
        <taxon>Cloeon</taxon>
    </lineage>
</organism>
<dbReference type="EMBL" id="CADEPI010000241">
    <property type="protein sequence ID" value="CAB3381673.1"/>
    <property type="molecule type" value="Genomic_DNA"/>
</dbReference>
<dbReference type="AlphaFoldDB" id="A0A8S1DGD7"/>
<dbReference type="InterPro" id="IPR016186">
    <property type="entry name" value="C-type_lectin-like/link_sf"/>
</dbReference>
<proteinExistence type="predicted"/>
<keyword evidence="4" id="KW-1185">Reference proteome</keyword>
<feature type="region of interest" description="Disordered" evidence="1">
    <location>
        <begin position="422"/>
        <end position="464"/>
    </location>
</feature>
<accession>A0A8S1DGD7</accession>
<evidence type="ECO:0000256" key="2">
    <source>
        <dbReference type="SAM" id="SignalP"/>
    </source>
</evidence>
<dbReference type="InterPro" id="IPR016187">
    <property type="entry name" value="CTDL_fold"/>
</dbReference>
<name>A0A8S1DGD7_9INSE</name>
<sequence length="464" mass="51227">MCTKFIFFIAYLAILKQCDCGNWRHAENVLELLHKLEGLVENLKEPAQKSEDSVSETSTLITTTLKATTTTKTMKTTTLAPGMVQITMKNFVPDSKKNYCNEAVCTLPTCSEKDITRYGLMRKAVKMPKIYPVCDGFKMLISLLRLPIIAAGDSCCTYNASVASFTTDKLLNCFKELHLAEKKSKAVQANTFWTSAKFAPECNSYVWCPEKEVIKESDPIWRGGFPKRSSGDCLAIQVNNADPKENGLYNFNCNVSLAFMCYGPAEMLAVGCCGKGAVTTALSHQPRIPRSAPPAFPLKAASRMSAAICFLLISVLVFAAPAPAFDDTPDELQDYELDDVVGFASFDVDPNLENESENEILPVNPMIILPLPLPRVAKKALTALARWRPFGSYVEAAASAVAASVAGPEKLDLISAEPRARGRLGREQGLRPRGRLQPLRFGRRKRTDGRQRRGRNTPHEWTLD</sequence>
<feature type="signal peptide" evidence="2">
    <location>
        <begin position="1"/>
        <end position="20"/>
    </location>
</feature>
<evidence type="ECO:0000256" key="1">
    <source>
        <dbReference type="SAM" id="MobiDB-lite"/>
    </source>
</evidence>